<dbReference type="AlphaFoldDB" id="A0A5N5H0R1"/>
<gene>
    <name evidence="1" type="ORF">D8674_023638</name>
</gene>
<dbReference type="EMBL" id="SMOL01000231">
    <property type="protein sequence ID" value="KAB2621456.1"/>
    <property type="molecule type" value="Genomic_DNA"/>
</dbReference>
<accession>A0A5N5H0R1</accession>
<evidence type="ECO:0000313" key="1">
    <source>
        <dbReference type="EMBL" id="KAB2621456.1"/>
    </source>
</evidence>
<reference evidence="2" key="2">
    <citation type="submission" date="2019-10" db="EMBL/GenBank/DDBJ databases">
        <title>A de novo genome assembly of a pear dwarfing rootstock.</title>
        <authorList>
            <person name="Wang F."/>
            <person name="Wang J."/>
            <person name="Li S."/>
            <person name="Zhang Y."/>
            <person name="Fang M."/>
            <person name="Ma L."/>
            <person name="Zhao Y."/>
            <person name="Jiang S."/>
        </authorList>
    </citation>
    <scope>NUCLEOTIDE SEQUENCE [LARGE SCALE GENOMIC DNA]</scope>
</reference>
<name>A0A5N5H0R1_9ROSA</name>
<comment type="caution">
    <text evidence="1">The sequence shown here is derived from an EMBL/GenBank/DDBJ whole genome shotgun (WGS) entry which is preliminary data.</text>
</comment>
<sequence>MTFFFHKGARKHRVKPIPRPKSQEEVLKIATSKRVEAKAIGCAVVIVVGEERRLLPPPPNIDPVFAPVIKYAGQEGDPNSNRKRKYKEEPNSFRFINNFLVVHRATVDKFGEPLVENKSDRDQMMRLREVEQYKAKLQDNKQLMDDAKNISKALTEAFQLKDQTLERLKRRNDKNLWLKKQLEATILEASKVKGKIKELKKNLPAERETIVGEFLGT</sequence>
<reference evidence="1 2" key="1">
    <citation type="submission" date="2019-09" db="EMBL/GenBank/DDBJ databases">
        <authorList>
            <person name="Ou C."/>
        </authorList>
    </citation>
    <scope>NUCLEOTIDE SEQUENCE [LARGE SCALE GENOMIC DNA]</scope>
    <source>
        <strain evidence="1">S2</strain>
        <tissue evidence="1">Leaf</tissue>
    </source>
</reference>
<evidence type="ECO:0000313" key="2">
    <source>
        <dbReference type="Proteomes" id="UP000327157"/>
    </source>
</evidence>
<protein>
    <submittedName>
        <fullName evidence="1">GRIP domain-containing protein RUD3-like</fullName>
    </submittedName>
</protein>
<dbReference type="Proteomes" id="UP000327157">
    <property type="component" value="Chromosome 4"/>
</dbReference>
<proteinExistence type="predicted"/>
<organism evidence="1 2">
    <name type="scientific">Pyrus ussuriensis x Pyrus communis</name>
    <dbReference type="NCBI Taxonomy" id="2448454"/>
    <lineage>
        <taxon>Eukaryota</taxon>
        <taxon>Viridiplantae</taxon>
        <taxon>Streptophyta</taxon>
        <taxon>Embryophyta</taxon>
        <taxon>Tracheophyta</taxon>
        <taxon>Spermatophyta</taxon>
        <taxon>Magnoliopsida</taxon>
        <taxon>eudicotyledons</taxon>
        <taxon>Gunneridae</taxon>
        <taxon>Pentapetalae</taxon>
        <taxon>rosids</taxon>
        <taxon>fabids</taxon>
        <taxon>Rosales</taxon>
        <taxon>Rosaceae</taxon>
        <taxon>Amygdaloideae</taxon>
        <taxon>Maleae</taxon>
        <taxon>Pyrus</taxon>
    </lineage>
</organism>
<keyword evidence="2" id="KW-1185">Reference proteome</keyword>
<reference evidence="1 2" key="3">
    <citation type="submission" date="2019-11" db="EMBL/GenBank/DDBJ databases">
        <title>A de novo genome assembly of a pear dwarfing rootstock.</title>
        <authorList>
            <person name="Wang F."/>
            <person name="Wang J."/>
            <person name="Li S."/>
            <person name="Zhang Y."/>
            <person name="Fang M."/>
            <person name="Ma L."/>
            <person name="Zhao Y."/>
            <person name="Jiang S."/>
        </authorList>
    </citation>
    <scope>NUCLEOTIDE SEQUENCE [LARGE SCALE GENOMIC DNA]</scope>
    <source>
        <strain evidence="1">S2</strain>
        <tissue evidence="1">Leaf</tissue>
    </source>
</reference>